<dbReference type="Proteomes" id="UP001652662">
    <property type="component" value="Chromosome 4"/>
</dbReference>
<feature type="compositionally biased region" description="Low complexity" evidence="3">
    <location>
        <begin position="123"/>
        <end position="139"/>
    </location>
</feature>
<evidence type="ECO:0000256" key="3">
    <source>
        <dbReference type="SAM" id="MobiDB-lite"/>
    </source>
</evidence>
<accession>A0ABM4P9X6</accession>
<dbReference type="PROSITE" id="PS50041">
    <property type="entry name" value="C_TYPE_LECTIN_2"/>
    <property type="match status" value="1"/>
</dbReference>
<dbReference type="InterPro" id="IPR033992">
    <property type="entry name" value="NKR-like_CTLD"/>
</dbReference>
<feature type="region of interest" description="Disordered" evidence="3">
    <location>
        <begin position="1"/>
        <end position="178"/>
    </location>
</feature>
<dbReference type="Gene3D" id="3.10.100.10">
    <property type="entry name" value="Mannose-Binding Protein A, subunit A"/>
    <property type="match status" value="1"/>
</dbReference>
<evidence type="ECO:0000256" key="2">
    <source>
        <dbReference type="ARBA" id="ARBA00022734"/>
    </source>
</evidence>
<dbReference type="SUPFAM" id="SSF56436">
    <property type="entry name" value="C-type lectin-like"/>
    <property type="match status" value="1"/>
</dbReference>
<evidence type="ECO:0000256" key="1">
    <source>
        <dbReference type="ARBA" id="ARBA00004167"/>
    </source>
</evidence>
<organism evidence="6 7">
    <name type="scientific">Equus przewalskii</name>
    <name type="common">Przewalski's horse</name>
    <name type="synonym">Equus caballus przewalskii</name>
    <dbReference type="NCBI Taxonomy" id="9798"/>
    <lineage>
        <taxon>Eukaryota</taxon>
        <taxon>Metazoa</taxon>
        <taxon>Chordata</taxon>
        <taxon>Craniata</taxon>
        <taxon>Vertebrata</taxon>
        <taxon>Euteleostomi</taxon>
        <taxon>Mammalia</taxon>
        <taxon>Eutheria</taxon>
        <taxon>Laurasiatheria</taxon>
        <taxon>Perissodactyla</taxon>
        <taxon>Equidae</taxon>
        <taxon>Equus</taxon>
    </lineage>
</organism>
<evidence type="ECO:0000259" key="5">
    <source>
        <dbReference type="PROSITE" id="PS50041"/>
    </source>
</evidence>
<sequence>MREGSWLRTPARCAPLGFSRLLRATNGVRPGGIGRRPSRGRGPNGALGKPGARAGAAAGPRGRARAREPREQPDPGRGREGGGGRGPGPVGREEAALASPRAPAGAAAQPGLRRLPPPDVLRPRAAVAGPLRGRAVPGRRGAGGRAGALGRAGGAGARRLGAHGTAGGRAREARGRGGWQPRALARALHALPHRAGARVPRLLPPHLPRLPAPVTGRHVGPGRAAGPSPGGAWPRRRGPGQPRRGARGVPGLPHVPLPLPGAGAGEAGGGGAAAARRRRLRLEAAPGRDARSLEYRLPSRHSGPLSLEPRCVSWRQNIIGSCSVIHLATLCLFIGEFNPWLPMYLKSLRWALIVMALLLAVSAVAIVALASRAGARCRPCPQGWMWSEEHCYYLSADTQAWEASQAFCAAHHATLPLLSHTQDFLSRYPVTKYSWVGARRGPQGWHWIDGAPLPPQLVPVEDEDEPDLKCGGLERGKLVALDCTSPRPWVCAKGTE</sequence>
<dbReference type="PANTHER" id="PTHR47606:SF1">
    <property type="entry name" value="KILLER CELL LECTIN-LIKE RECEPTOR SUBFAMILY G MEMBER 2"/>
    <property type="match status" value="1"/>
</dbReference>
<keyword evidence="6" id="KW-1185">Reference proteome</keyword>
<dbReference type="SMART" id="SM00034">
    <property type="entry name" value="CLECT"/>
    <property type="match status" value="1"/>
</dbReference>
<dbReference type="InterPro" id="IPR001304">
    <property type="entry name" value="C-type_lectin-like"/>
</dbReference>
<dbReference type="InterPro" id="IPR043318">
    <property type="entry name" value="KLRG2"/>
</dbReference>
<name>A0ABM4P9X6_EQUPR</name>
<dbReference type="Pfam" id="PF00059">
    <property type="entry name" value="Lectin_C"/>
    <property type="match status" value="1"/>
</dbReference>
<dbReference type="InterPro" id="IPR016187">
    <property type="entry name" value="CTDL_fold"/>
</dbReference>
<feature type="compositionally biased region" description="Low complexity" evidence="3">
    <location>
        <begin position="40"/>
        <end position="61"/>
    </location>
</feature>
<feature type="transmembrane region" description="Helical" evidence="4">
    <location>
        <begin position="350"/>
        <end position="370"/>
    </location>
</feature>
<protein>
    <submittedName>
        <fullName evidence="7">Killer cell lectin-like receptor subfamily G member 2 isoform X1</fullName>
    </submittedName>
</protein>
<dbReference type="PANTHER" id="PTHR47606">
    <property type="entry name" value="KILLER CELL LECTIN-LIKE RECEPTOR SUBFAMILY G MEMBER 2"/>
    <property type="match status" value="1"/>
</dbReference>
<proteinExistence type="predicted"/>
<keyword evidence="2" id="KW-0430">Lectin</keyword>
<dbReference type="RefSeq" id="XP_070473995.1">
    <property type="nucleotide sequence ID" value="XM_070617894.1"/>
</dbReference>
<keyword evidence="4" id="KW-0472">Membrane</keyword>
<dbReference type="CDD" id="cd03593">
    <property type="entry name" value="CLECT_NK_receptors_like"/>
    <property type="match status" value="1"/>
</dbReference>
<feature type="compositionally biased region" description="Low complexity" evidence="3">
    <location>
        <begin position="96"/>
        <end position="114"/>
    </location>
</feature>
<feature type="region of interest" description="Disordered" evidence="3">
    <location>
        <begin position="214"/>
        <end position="253"/>
    </location>
</feature>
<keyword evidence="4" id="KW-0812">Transmembrane</keyword>
<dbReference type="InterPro" id="IPR016186">
    <property type="entry name" value="C-type_lectin-like/link_sf"/>
</dbReference>
<evidence type="ECO:0000313" key="6">
    <source>
        <dbReference type="Proteomes" id="UP001652662"/>
    </source>
</evidence>
<feature type="compositionally biased region" description="Gly residues" evidence="3">
    <location>
        <begin position="140"/>
        <end position="156"/>
    </location>
</feature>
<feature type="domain" description="C-type lectin" evidence="5">
    <location>
        <begin position="387"/>
        <end position="492"/>
    </location>
</feature>
<feature type="compositionally biased region" description="Basic and acidic residues" evidence="3">
    <location>
        <begin position="65"/>
        <end position="82"/>
    </location>
</feature>
<dbReference type="GeneID" id="103564310"/>
<feature type="compositionally biased region" description="Low complexity" evidence="3">
    <location>
        <begin position="221"/>
        <end position="252"/>
    </location>
</feature>
<evidence type="ECO:0000256" key="4">
    <source>
        <dbReference type="SAM" id="Phobius"/>
    </source>
</evidence>
<evidence type="ECO:0000313" key="7">
    <source>
        <dbReference type="RefSeq" id="XP_070473995.1"/>
    </source>
</evidence>
<reference evidence="7" key="1">
    <citation type="submission" date="2025-08" db="UniProtKB">
        <authorList>
            <consortium name="RefSeq"/>
        </authorList>
    </citation>
    <scope>IDENTIFICATION</scope>
    <source>
        <tissue evidence="7">Blood</tissue>
    </source>
</reference>
<keyword evidence="4" id="KW-1133">Transmembrane helix</keyword>
<gene>
    <name evidence="7" type="primary">KLRG2</name>
</gene>
<comment type="subcellular location">
    <subcellularLocation>
        <location evidence="1">Membrane</location>
        <topology evidence="1">Single-pass membrane protein</topology>
    </subcellularLocation>
</comment>